<evidence type="ECO:0000313" key="2">
    <source>
        <dbReference type="Proteomes" id="UP000003959"/>
    </source>
</evidence>
<evidence type="ECO:0000313" key="1">
    <source>
        <dbReference type="EMBL" id="EGJ34795.1"/>
    </source>
</evidence>
<gene>
    <name evidence="1" type="ORF">LYNGBM3L_12700</name>
</gene>
<dbReference type="HOGENOM" id="CLU_2523890_0_0_3"/>
<dbReference type="Proteomes" id="UP000003959">
    <property type="component" value="Unassembled WGS sequence"/>
</dbReference>
<dbReference type="OrthoDB" id="9988387at2"/>
<name>F4XKW3_9CYAN</name>
<keyword evidence="2" id="KW-1185">Reference proteome</keyword>
<dbReference type="EMBL" id="GL890827">
    <property type="protein sequence ID" value="EGJ34795.1"/>
    <property type="molecule type" value="Genomic_DNA"/>
</dbReference>
<dbReference type="AlphaFoldDB" id="F4XKW3"/>
<organism evidence="1 2">
    <name type="scientific">Moorena producens 3L</name>
    <dbReference type="NCBI Taxonomy" id="489825"/>
    <lineage>
        <taxon>Bacteria</taxon>
        <taxon>Bacillati</taxon>
        <taxon>Cyanobacteriota</taxon>
        <taxon>Cyanophyceae</taxon>
        <taxon>Coleofasciculales</taxon>
        <taxon>Coleofasciculaceae</taxon>
        <taxon>Moorena</taxon>
    </lineage>
</organism>
<reference evidence="2" key="1">
    <citation type="journal article" date="2011" name="Proc. Natl. Acad. Sci. U.S.A.">
        <title>Genomic insights into the physiology and ecology of the marine filamentous cyanobacterium Lyngbya majuscula.</title>
        <authorList>
            <person name="Jones A.C."/>
            <person name="Monroe E.A."/>
            <person name="Podell S."/>
            <person name="Hess W.R."/>
            <person name="Klages S."/>
            <person name="Esquenazi E."/>
            <person name="Niessen S."/>
            <person name="Hoover H."/>
            <person name="Rothmann M."/>
            <person name="Lasken R.S."/>
            <person name="Yates J.R.III."/>
            <person name="Reinhardt R."/>
            <person name="Kube M."/>
            <person name="Burkart M.D."/>
            <person name="Allen E.E."/>
            <person name="Dorrestein P.C."/>
            <person name="Gerwick W.H."/>
            <person name="Gerwick L."/>
        </authorList>
    </citation>
    <scope>NUCLEOTIDE SEQUENCE [LARGE SCALE GENOMIC DNA]</scope>
    <source>
        <strain evidence="2">3L</strain>
    </source>
</reference>
<proteinExistence type="predicted"/>
<sequence length="84" mass="9569">MNISRVGILPARKDIETGKMPVPRKMPIPQVRPVANLIRQVRAHLSKMPIPQVRPKAARDCSRPWRRAPTLIAEVRSQKSEVRS</sequence>
<accession>F4XKW3</accession>
<dbReference type="RefSeq" id="WP_008179632.1">
    <property type="nucleotide sequence ID" value="NZ_GL890827.1"/>
</dbReference>
<protein>
    <submittedName>
        <fullName evidence="1">Uncharacterized protein</fullName>
    </submittedName>
</protein>